<accession>A0A9D4S2Q3</accession>
<name>A0A9D4S2Q3_DREPO</name>
<evidence type="ECO:0000313" key="1">
    <source>
        <dbReference type="EMBL" id="KAH3887657.1"/>
    </source>
</evidence>
<dbReference type="EMBL" id="JAIWYP010000001">
    <property type="protein sequence ID" value="KAH3887657.1"/>
    <property type="molecule type" value="Genomic_DNA"/>
</dbReference>
<organism evidence="1 2">
    <name type="scientific">Dreissena polymorpha</name>
    <name type="common">Zebra mussel</name>
    <name type="synonym">Mytilus polymorpha</name>
    <dbReference type="NCBI Taxonomy" id="45954"/>
    <lineage>
        <taxon>Eukaryota</taxon>
        <taxon>Metazoa</taxon>
        <taxon>Spiralia</taxon>
        <taxon>Lophotrochozoa</taxon>
        <taxon>Mollusca</taxon>
        <taxon>Bivalvia</taxon>
        <taxon>Autobranchia</taxon>
        <taxon>Heteroconchia</taxon>
        <taxon>Euheterodonta</taxon>
        <taxon>Imparidentia</taxon>
        <taxon>Neoheterodontei</taxon>
        <taxon>Myida</taxon>
        <taxon>Dreissenoidea</taxon>
        <taxon>Dreissenidae</taxon>
        <taxon>Dreissena</taxon>
    </lineage>
</organism>
<keyword evidence="2" id="KW-1185">Reference proteome</keyword>
<reference evidence="1" key="2">
    <citation type="submission" date="2020-11" db="EMBL/GenBank/DDBJ databases">
        <authorList>
            <person name="McCartney M.A."/>
            <person name="Auch B."/>
            <person name="Kono T."/>
            <person name="Mallez S."/>
            <person name="Becker A."/>
            <person name="Gohl D.M."/>
            <person name="Silverstein K.A.T."/>
            <person name="Koren S."/>
            <person name="Bechman K.B."/>
            <person name="Herman A."/>
            <person name="Abrahante J.E."/>
            <person name="Garbe J."/>
        </authorList>
    </citation>
    <scope>NUCLEOTIDE SEQUENCE</scope>
    <source>
        <strain evidence="1">Duluth1</strain>
        <tissue evidence="1">Whole animal</tissue>
    </source>
</reference>
<dbReference type="Proteomes" id="UP000828390">
    <property type="component" value="Unassembled WGS sequence"/>
</dbReference>
<sequence length="76" mass="8022">MLTSRGTQSVISRGSSPCRGCALIVPCPIKLVRSASHLREPTYRAQLKVTLCGVGSTKGTVGGVYCGRKGFILINN</sequence>
<comment type="caution">
    <text evidence="1">The sequence shown here is derived from an EMBL/GenBank/DDBJ whole genome shotgun (WGS) entry which is preliminary data.</text>
</comment>
<proteinExistence type="predicted"/>
<protein>
    <submittedName>
        <fullName evidence="1">Uncharacterized protein</fullName>
    </submittedName>
</protein>
<reference evidence="1" key="1">
    <citation type="journal article" date="2019" name="bioRxiv">
        <title>The Genome of the Zebra Mussel, Dreissena polymorpha: A Resource for Invasive Species Research.</title>
        <authorList>
            <person name="McCartney M.A."/>
            <person name="Auch B."/>
            <person name="Kono T."/>
            <person name="Mallez S."/>
            <person name="Zhang Y."/>
            <person name="Obille A."/>
            <person name="Becker A."/>
            <person name="Abrahante J.E."/>
            <person name="Garbe J."/>
            <person name="Badalamenti J.P."/>
            <person name="Herman A."/>
            <person name="Mangelson H."/>
            <person name="Liachko I."/>
            <person name="Sullivan S."/>
            <person name="Sone E.D."/>
            <person name="Koren S."/>
            <person name="Silverstein K.A.T."/>
            <person name="Beckman K.B."/>
            <person name="Gohl D.M."/>
        </authorList>
    </citation>
    <scope>NUCLEOTIDE SEQUENCE</scope>
    <source>
        <strain evidence="1">Duluth1</strain>
        <tissue evidence="1">Whole animal</tissue>
    </source>
</reference>
<gene>
    <name evidence="1" type="ORF">DPMN_011675</name>
</gene>
<evidence type="ECO:0000313" key="2">
    <source>
        <dbReference type="Proteomes" id="UP000828390"/>
    </source>
</evidence>
<dbReference type="AlphaFoldDB" id="A0A9D4S2Q3"/>